<name>A0A1H4B7C5_9BACT</name>
<evidence type="ECO:0000256" key="2">
    <source>
        <dbReference type="ARBA" id="ARBA00022692"/>
    </source>
</evidence>
<accession>A0A1H4B7C5</accession>
<comment type="subcellular location">
    <subcellularLocation>
        <location evidence="1">Membrane</location>
        <topology evidence="1">Multi-pass membrane protein</topology>
    </subcellularLocation>
</comment>
<gene>
    <name evidence="7" type="ORF">SAMN05444145_103262</name>
</gene>
<evidence type="ECO:0000313" key="7">
    <source>
        <dbReference type="EMBL" id="SEA44051.1"/>
    </source>
</evidence>
<dbReference type="EMBL" id="FNRI01000003">
    <property type="protein sequence ID" value="SEA44051.1"/>
    <property type="molecule type" value="Genomic_DNA"/>
</dbReference>
<keyword evidence="4 5" id="KW-0472">Membrane</keyword>
<dbReference type="AlphaFoldDB" id="A0A1H4B7C5"/>
<dbReference type="GO" id="GO:0016020">
    <property type="term" value="C:membrane"/>
    <property type="evidence" value="ECO:0007669"/>
    <property type="project" value="UniProtKB-SubCell"/>
</dbReference>
<feature type="transmembrane region" description="Helical" evidence="5">
    <location>
        <begin position="366"/>
        <end position="385"/>
    </location>
</feature>
<dbReference type="Gene3D" id="3.40.190.10">
    <property type="entry name" value="Periplasmic binding protein-like II"/>
    <property type="match status" value="1"/>
</dbReference>
<keyword evidence="3 5" id="KW-1133">Transmembrane helix</keyword>
<feature type="domain" description="ABC-2 type transporter transmembrane" evidence="6">
    <location>
        <begin position="19"/>
        <end position="413"/>
    </location>
</feature>
<dbReference type="SUPFAM" id="SSF53850">
    <property type="entry name" value="Periplasmic binding protein-like II"/>
    <property type="match status" value="1"/>
</dbReference>
<dbReference type="Pfam" id="PF12698">
    <property type="entry name" value="ABC2_membrane_3"/>
    <property type="match status" value="1"/>
</dbReference>
<dbReference type="Proteomes" id="UP000183253">
    <property type="component" value="Unassembled WGS sequence"/>
</dbReference>
<evidence type="ECO:0000259" key="6">
    <source>
        <dbReference type="Pfam" id="PF12698"/>
    </source>
</evidence>
<dbReference type="InterPro" id="IPR013525">
    <property type="entry name" value="ABC2_TM"/>
</dbReference>
<feature type="transmembrane region" description="Helical" evidence="5">
    <location>
        <begin position="182"/>
        <end position="206"/>
    </location>
</feature>
<evidence type="ECO:0000256" key="4">
    <source>
        <dbReference type="ARBA" id="ARBA00023136"/>
    </source>
</evidence>
<sequence>MSNISIIIQREFNERVRKKSFIITTLLMPLLMIALMAAPALIMQFSRGDEKVIAIIDESGLIAPKLESDEEIRFEATELPTEEARRELTDKFGVLWIGGDILENPNNVRLYANSSSSLSLESNITGQIERILEAEKLKAYNIENLSQILEQVKTKVNMQTFRNDKSQEEDTQAQSSAVATGVGYVLGFILYMFLLIYGSMVMQSVIEEKNNRVLEVMVSSVRPFDLMMGKILGVASVAIVQVLIWGVLIAGVGALVMPHLMPEDVMASAQAMQQGMPDAASMTDMNPEMLQAVAAMTDLGYIIKIFASLLLFVFGGYLLYSAMFAAVGSAVDNVQDASQLQMPITLPIILALLMMFVVIRDPNSQMAFWFSIIPFTSPIVMMARIPYDIPLWEIVLSLVLLYGSFVGMVWVASKIYRVGIFMYGKKPSLKELFKWIRYKY</sequence>
<dbReference type="GO" id="GO:0140359">
    <property type="term" value="F:ABC-type transporter activity"/>
    <property type="evidence" value="ECO:0007669"/>
    <property type="project" value="InterPro"/>
</dbReference>
<feature type="transmembrane region" description="Helical" evidence="5">
    <location>
        <begin position="299"/>
        <end position="320"/>
    </location>
</feature>
<proteinExistence type="predicted"/>
<feature type="transmembrane region" description="Helical" evidence="5">
    <location>
        <begin position="226"/>
        <end position="256"/>
    </location>
</feature>
<evidence type="ECO:0000256" key="3">
    <source>
        <dbReference type="ARBA" id="ARBA00022989"/>
    </source>
</evidence>
<feature type="transmembrane region" description="Helical" evidence="5">
    <location>
        <begin position="391"/>
        <end position="412"/>
    </location>
</feature>
<dbReference type="OrthoDB" id="9768837at2"/>
<evidence type="ECO:0000256" key="1">
    <source>
        <dbReference type="ARBA" id="ARBA00004141"/>
    </source>
</evidence>
<feature type="transmembrane region" description="Helical" evidence="5">
    <location>
        <begin position="20"/>
        <end position="42"/>
    </location>
</feature>
<dbReference type="RefSeq" id="WP_010261805.1">
    <property type="nucleotide sequence ID" value="NZ_CAEG01000010.1"/>
</dbReference>
<keyword evidence="8" id="KW-1185">Reference proteome</keyword>
<dbReference type="STRING" id="1033731.SAMN05444145_103262"/>
<keyword evidence="2 5" id="KW-0812">Transmembrane</keyword>
<dbReference type="PANTHER" id="PTHR43471:SF3">
    <property type="entry name" value="ABC TRANSPORTER PERMEASE PROTEIN NATB"/>
    <property type="match status" value="1"/>
</dbReference>
<evidence type="ECO:0000313" key="8">
    <source>
        <dbReference type="Proteomes" id="UP000183253"/>
    </source>
</evidence>
<feature type="transmembrane region" description="Helical" evidence="5">
    <location>
        <begin position="340"/>
        <end position="359"/>
    </location>
</feature>
<protein>
    <submittedName>
        <fullName evidence="7">ABC-2 type transport system permease protein</fullName>
    </submittedName>
</protein>
<reference evidence="7 8" key="1">
    <citation type="submission" date="2016-10" db="EMBL/GenBank/DDBJ databases">
        <authorList>
            <person name="de Groot N.N."/>
        </authorList>
    </citation>
    <scope>NUCLEOTIDE SEQUENCE [LARGE SCALE GENOMIC DNA]</scope>
    <source>
        <strain evidence="7 8">DSM 25383</strain>
    </source>
</reference>
<evidence type="ECO:0000256" key="5">
    <source>
        <dbReference type="SAM" id="Phobius"/>
    </source>
</evidence>
<organism evidence="7 8">
    <name type="scientific">Alistipes timonensis JC136</name>
    <dbReference type="NCBI Taxonomy" id="1033731"/>
    <lineage>
        <taxon>Bacteria</taxon>
        <taxon>Pseudomonadati</taxon>
        <taxon>Bacteroidota</taxon>
        <taxon>Bacteroidia</taxon>
        <taxon>Bacteroidales</taxon>
        <taxon>Rikenellaceae</taxon>
        <taxon>Alistipes</taxon>
    </lineage>
</organism>
<dbReference type="PANTHER" id="PTHR43471">
    <property type="entry name" value="ABC TRANSPORTER PERMEASE"/>
    <property type="match status" value="1"/>
</dbReference>